<feature type="transmembrane region" description="Helical" evidence="13">
    <location>
        <begin position="51"/>
        <end position="69"/>
    </location>
</feature>
<organism evidence="14 15">
    <name type="scientific">Catenaria anguillulae PL171</name>
    <dbReference type="NCBI Taxonomy" id="765915"/>
    <lineage>
        <taxon>Eukaryota</taxon>
        <taxon>Fungi</taxon>
        <taxon>Fungi incertae sedis</taxon>
        <taxon>Blastocladiomycota</taxon>
        <taxon>Blastocladiomycetes</taxon>
        <taxon>Blastocladiales</taxon>
        <taxon>Catenariaceae</taxon>
        <taxon>Catenaria</taxon>
    </lineage>
</organism>
<evidence type="ECO:0000256" key="10">
    <source>
        <dbReference type="ARBA" id="ARBA00023136"/>
    </source>
</evidence>
<dbReference type="InterPro" id="IPR007866">
    <property type="entry name" value="TRIC_channel"/>
</dbReference>
<evidence type="ECO:0000256" key="8">
    <source>
        <dbReference type="ARBA" id="ARBA00022989"/>
    </source>
</evidence>
<feature type="transmembrane region" description="Helical" evidence="13">
    <location>
        <begin position="243"/>
        <end position="263"/>
    </location>
</feature>
<evidence type="ECO:0000256" key="3">
    <source>
        <dbReference type="ARBA" id="ARBA00022448"/>
    </source>
</evidence>
<dbReference type="EMBL" id="MCFL01000061">
    <property type="protein sequence ID" value="ORZ31331.1"/>
    <property type="molecule type" value="Genomic_DNA"/>
</dbReference>
<keyword evidence="5 13" id="KW-0812">Transmembrane</keyword>
<keyword evidence="4" id="KW-0633">Potassium transport</keyword>
<feature type="region of interest" description="Disordered" evidence="12">
    <location>
        <begin position="287"/>
        <end position="320"/>
    </location>
</feature>
<evidence type="ECO:0000256" key="9">
    <source>
        <dbReference type="ARBA" id="ARBA00023065"/>
    </source>
</evidence>
<dbReference type="AlphaFoldDB" id="A0A1Y2HBM0"/>
<comment type="caution">
    <text evidence="14">The sequence shown here is derived from an EMBL/GenBank/DDBJ whole genome shotgun (WGS) entry which is preliminary data.</text>
</comment>
<keyword evidence="15" id="KW-1185">Reference proteome</keyword>
<feature type="transmembrane region" description="Helical" evidence="13">
    <location>
        <begin position="120"/>
        <end position="139"/>
    </location>
</feature>
<dbReference type="Pfam" id="PF05197">
    <property type="entry name" value="TRIC"/>
    <property type="match status" value="1"/>
</dbReference>
<accession>A0A1Y2HBM0</accession>
<keyword evidence="9" id="KW-0406">Ion transport</keyword>
<evidence type="ECO:0000256" key="1">
    <source>
        <dbReference type="ARBA" id="ARBA00004127"/>
    </source>
</evidence>
<dbReference type="GO" id="GO:0016020">
    <property type="term" value="C:membrane"/>
    <property type="evidence" value="ECO:0007669"/>
    <property type="project" value="InterPro"/>
</dbReference>
<reference evidence="14 15" key="1">
    <citation type="submission" date="2016-07" db="EMBL/GenBank/DDBJ databases">
        <title>Pervasive Adenine N6-methylation of Active Genes in Fungi.</title>
        <authorList>
            <consortium name="DOE Joint Genome Institute"/>
            <person name="Mondo S.J."/>
            <person name="Dannebaum R.O."/>
            <person name="Kuo R.C."/>
            <person name="Labutti K."/>
            <person name="Haridas S."/>
            <person name="Kuo A."/>
            <person name="Salamov A."/>
            <person name="Ahrendt S.R."/>
            <person name="Lipzen A."/>
            <person name="Sullivan W."/>
            <person name="Andreopoulos W.B."/>
            <person name="Clum A."/>
            <person name="Lindquist E."/>
            <person name="Daum C."/>
            <person name="Ramamoorthy G.K."/>
            <person name="Gryganskyi A."/>
            <person name="Culley D."/>
            <person name="Magnuson J.K."/>
            <person name="James T.Y."/>
            <person name="O'Malley M.A."/>
            <person name="Stajich J.E."/>
            <person name="Spatafora J.W."/>
            <person name="Visel A."/>
            <person name="Grigoriev I.V."/>
        </authorList>
    </citation>
    <scope>NUCLEOTIDE SEQUENCE [LARGE SCALE GENOMIC DNA]</scope>
    <source>
        <strain evidence="14 15">PL171</strain>
    </source>
</reference>
<evidence type="ECO:0000256" key="7">
    <source>
        <dbReference type="ARBA" id="ARBA00022958"/>
    </source>
</evidence>
<name>A0A1Y2HBM0_9FUNG</name>
<keyword evidence="3" id="KW-0813">Transport</keyword>
<dbReference type="Proteomes" id="UP000193411">
    <property type="component" value="Unassembled WGS sequence"/>
</dbReference>
<evidence type="ECO:0000313" key="14">
    <source>
        <dbReference type="EMBL" id="ORZ31331.1"/>
    </source>
</evidence>
<evidence type="ECO:0000256" key="12">
    <source>
        <dbReference type="SAM" id="MobiDB-lite"/>
    </source>
</evidence>
<evidence type="ECO:0000256" key="2">
    <source>
        <dbReference type="ARBA" id="ARBA00005766"/>
    </source>
</evidence>
<comment type="subcellular location">
    <subcellularLocation>
        <location evidence="1">Endomembrane system</location>
        <topology evidence="1">Multi-pass membrane protein</topology>
    </subcellularLocation>
</comment>
<keyword evidence="11" id="KW-0407">Ion channel</keyword>
<dbReference type="GO" id="GO:0005267">
    <property type="term" value="F:potassium channel activity"/>
    <property type="evidence" value="ECO:0007669"/>
    <property type="project" value="UniProtKB-KW"/>
</dbReference>
<keyword evidence="7" id="KW-0630">Potassium</keyword>
<evidence type="ECO:0000256" key="6">
    <source>
        <dbReference type="ARBA" id="ARBA00022826"/>
    </source>
</evidence>
<dbReference type="GO" id="GO:0042802">
    <property type="term" value="F:identical protein binding"/>
    <property type="evidence" value="ECO:0007669"/>
    <property type="project" value="InterPro"/>
</dbReference>
<feature type="transmembrane region" description="Helical" evidence="13">
    <location>
        <begin position="89"/>
        <end position="108"/>
    </location>
</feature>
<gene>
    <name evidence="14" type="ORF">BCR44DRAFT_62146</name>
</gene>
<dbReference type="OrthoDB" id="206005at2759"/>
<sequence>MATDVTTSLQLLVSQYTTQMQSYLGEFALDKVTAAALLDGLSLIPSQAKTYGFNLGPIFFSWVAALHAAKVCTNLFNNMHPETSLLHTWVAVMVLSFGGTTMASMLLARTPSWLAQDDLLAVHTAVYLLFRFTPAVHVANFSGLPFKIVCAIGDGIRRSLAITAFAVDSIQVRSAPPLSNSIVACLICGTLSGCGGGILNAVFGITQRSWTLGTPKVSLDVQLAAVVAVAYTFAMRYDVIDRATAQGMACAFTVVVLIIQVLVTDLRTRWVGSGKGKMVGNVKLASNKPLPAAPASSKAGGSPVPSPGRTPRKSASGLLR</sequence>
<evidence type="ECO:0000313" key="15">
    <source>
        <dbReference type="Proteomes" id="UP000193411"/>
    </source>
</evidence>
<evidence type="ECO:0000256" key="4">
    <source>
        <dbReference type="ARBA" id="ARBA00022538"/>
    </source>
</evidence>
<evidence type="ECO:0000256" key="11">
    <source>
        <dbReference type="ARBA" id="ARBA00023303"/>
    </source>
</evidence>
<feature type="transmembrane region" description="Helical" evidence="13">
    <location>
        <begin position="181"/>
        <end position="205"/>
    </location>
</feature>
<proteinExistence type="inferred from homology"/>
<keyword evidence="6" id="KW-0631">Potassium channel</keyword>
<feature type="compositionally biased region" description="Low complexity" evidence="12">
    <location>
        <begin position="287"/>
        <end position="303"/>
    </location>
</feature>
<keyword evidence="10 13" id="KW-0472">Membrane</keyword>
<evidence type="ECO:0000256" key="13">
    <source>
        <dbReference type="SAM" id="Phobius"/>
    </source>
</evidence>
<comment type="similarity">
    <text evidence="2">Belongs to the TMEM38 family.</text>
</comment>
<evidence type="ECO:0000256" key="5">
    <source>
        <dbReference type="ARBA" id="ARBA00022692"/>
    </source>
</evidence>
<dbReference type="GO" id="GO:0012505">
    <property type="term" value="C:endomembrane system"/>
    <property type="evidence" value="ECO:0007669"/>
    <property type="project" value="UniProtKB-SubCell"/>
</dbReference>
<protein>
    <submittedName>
        <fullName evidence="14">Uncharacterized protein</fullName>
    </submittedName>
</protein>
<feature type="transmembrane region" description="Helical" evidence="13">
    <location>
        <begin position="217"/>
        <end position="237"/>
    </location>
</feature>
<keyword evidence="8 13" id="KW-1133">Transmembrane helix</keyword>